<evidence type="ECO:0000313" key="1">
    <source>
        <dbReference type="EMBL" id="QTX03644.1"/>
    </source>
</evidence>
<dbReference type="RefSeq" id="WP_210896441.1">
    <property type="nucleotide sequence ID" value="NZ_CP071696.1"/>
</dbReference>
<name>A0A975FKH7_9MICO</name>
<organism evidence="1 2">
    <name type="scientific">Agromyces archimandritae</name>
    <dbReference type="NCBI Taxonomy" id="2781962"/>
    <lineage>
        <taxon>Bacteria</taxon>
        <taxon>Bacillati</taxon>
        <taxon>Actinomycetota</taxon>
        <taxon>Actinomycetes</taxon>
        <taxon>Micrococcales</taxon>
        <taxon>Microbacteriaceae</taxon>
        <taxon>Agromyces</taxon>
    </lineage>
</organism>
<protein>
    <submittedName>
        <fullName evidence="1">Uncharacterized protein</fullName>
    </submittedName>
</protein>
<reference evidence="1" key="1">
    <citation type="submission" date="2021-03" db="EMBL/GenBank/DDBJ databases">
        <title>Agromyces archimandritus sp. nov., isolated from the cockroach Archimandrita tessellata.</title>
        <authorList>
            <person name="Guzman J."/>
            <person name="Ortuzar M."/>
            <person name="Poehlein A."/>
            <person name="Daniel R."/>
            <person name="Trujillo M."/>
            <person name="Vilcinskas A."/>
        </authorList>
    </citation>
    <scope>NUCLEOTIDE SEQUENCE</scope>
    <source>
        <strain evidence="1">G127AT</strain>
    </source>
</reference>
<accession>A0A975FKH7</accession>
<gene>
    <name evidence="1" type="ORF">G127AT_09855</name>
</gene>
<sequence>MKWILRIAVTLAVVFGLFFLITRPEDAASAIQGLVGGIVGVGDSVGRFFSSLASVE</sequence>
<proteinExistence type="predicted"/>
<dbReference type="EMBL" id="CP071696">
    <property type="protein sequence ID" value="QTX03644.1"/>
    <property type="molecule type" value="Genomic_DNA"/>
</dbReference>
<dbReference type="Proteomes" id="UP000671914">
    <property type="component" value="Chromosome"/>
</dbReference>
<evidence type="ECO:0000313" key="2">
    <source>
        <dbReference type="Proteomes" id="UP000671914"/>
    </source>
</evidence>
<dbReference type="KEGG" id="aarc:G127AT_09855"/>
<dbReference type="AlphaFoldDB" id="A0A975FKH7"/>
<keyword evidence="2" id="KW-1185">Reference proteome</keyword>